<dbReference type="InterPro" id="IPR020904">
    <property type="entry name" value="Sc_DH/Rdtase_CS"/>
</dbReference>
<dbReference type="GO" id="GO:0004316">
    <property type="term" value="F:3-oxoacyl-[acyl-carrier-protein] reductase (NADPH) activity"/>
    <property type="evidence" value="ECO:0007669"/>
    <property type="project" value="UniProtKB-EC"/>
</dbReference>
<name>A0A3R9K5Z9_STROR</name>
<evidence type="ECO:0000256" key="1">
    <source>
        <dbReference type="ARBA" id="ARBA00006484"/>
    </source>
</evidence>
<dbReference type="PANTHER" id="PTHR43477">
    <property type="entry name" value="DIHYDROANTICAPSIN 7-DEHYDROGENASE"/>
    <property type="match status" value="1"/>
</dbReference>
<comment type="similarity">
    <text evidence="1">Belongs to the short-chain dehydrogenases/reductases (SDR) family.</text>
</comment>
<dbReference type="AlphaFoldDB" id="A0A3R9K5Z9"/>
<dbReference type="PRINTS" id="PR00081">
    <property type="entry name" value="GDHRDH"/>
</dbReference>
<proteinExistence type="inferred from homology"/>
<dbReference type="RefSeq" id="WP_125417096.1">
    <property type="nucleotide sequence ID" value="NZ_RJPH01000026.1"/>
</dbReference>
<dbReference type="EC" id="1.1.1.100" evidence="3"/>
<dbReference type="EMBL" id="RJPH01000026">
    <property type="protein sequence ID" value="RSJ65566.1"/>
    <property type="molecule type" value="Genomic_DNA"/>
</dbReference>
<sequence>MRKERTLILLGACGGIAKSILKLVTQEGYDILAVDISSSIEEIASVNIKTVCGDIKSEKVLAEVDKILREMPPLYGVISTVGIMIPGSLTEISEADFEKTININLTSVVRFLKYIIPKLIQNKNGRIILLASVLGVVGSYNLTAYSVSKAAIIELVKCLALDYGDKGILSNCISPGFVKTQMLEDAMSSLSKNKHWMFAVGGLPKQFVNSSDIATAVLFLLNQSSINGENLIIDAAYSSR</sequence>
<comment type="caution">
    <text evidence="3">The sequence shown here is derived from an EMBL/GenBank/DDBJ whole genome shotgun (WGS) entry which is preliminary data.</text>
</comment>
<dbReference type="Gene3D" id="3.40.50.720">
    <property type="entry name" value="NAD(P)-binding Rossmann-like Domain"/>
    <property type="match status" value="1"/>
</dbReference>
<dbReference type="PANTHER" id="PTHR43477:SF1">
    <property type="entry name" value="DIHYDROANTICAPSIN 7-DEHYDROGENASE"/>
    <property type="match status" value="1"/>
</dbReference>
<keyword evidence="2 3" id="KW-0560">Oxidoreductase</keyword>
<evidence type="ECO:0000256" key="2">
    <source>
        <dbReference type="ARBA" id="ARBA00023002"/>
    </source>
</evidence>
<organism evidence="3 4">
    <name type="scientific">Streptococcus oralis subsp. dentisani</name>
    <dbReference type="NCBI Taxonomy" id="1458253"/>
    <lineage>
        <taxon>Bacteria</taxon>
        <taxon>Bacillati</taxon>
        <taxon>Bacillota</taxon>
        <taxon>Bacilli</taxon>
        <taxon>Lactobacillales</taxon>
        <taxon>Streptococcaceae</taxon>
        <taxon>Streptococcus</taxon>
    </lineage>
</organism>
<accession>A0A3R9K5Z9</accession>
<reference evidence="3 4" key="1">
    <citation type="submission" date="2018-11" db="EMBL/GenBank/DDBJ databases">
        <title>Species Designations Belie Phenotypic and Genotypic Heterogeneity in Oral Streptococci.</title>
        <authorList>
            <person name="Velsko I."/>
        </authorList>
    </citation>
    <scope>NUCLEOTIDE SEQUENCE [LARGE SCALE GENOMIC DNA]</scope>
    <source>
        <strain evidence="3 4">BCA2</strain>
    </source>
</reference>
<protein>
    <submittedName>
        <fullName evidence="3">3-oxoacyl-[acyl-carrier-protein] reductase FabG</fullName>
        <ecNumber evidence="3">1.1.1.100</ecNumber>
    </submittedName>
</protein>
<dbReference type="CDD" id="cd05233">
    <property type="entry name" value="SDR_c"/>
    <property type="match status" value="1"/>
</dbReference>
<dbReference type="InterPro" id="IPR002347">
    <property type="entry name" value="SDR_fam"/>
</dbReference>
<evidence type="ECO:0000313" key="3">
    <source>
        <dbReference type="EMBL" id="RSJ65566.1"/>
    </source>
</evidence>
<dbReference type="InterPro" id="IPR036291">
    <property type="entry name" value="NAD(P)-bd_dom_sf"/>
</dbReference>
<evidence type="ECO:0000313" key="4">
    <source>
        <dbReference type="Proteomes" id="UP000278274"/>
    </source>
</evidence>
<dbReference type="SUPFAM" id="SSF51735">
    <property type="entry name" value="NAD(P)-binding Rossmann-fold domains"/>
    <property type="match status" value="1"/>
</dbReference>
<dbReference type="Proteomes" id="UP000278274">
    <property type="component" value="Unassembled WGS sequence"/>
</dbReference>
<gene>
    <name evidence="3" type="primary">fabG_4</name>
    <name evidence="3" type="ORF">D8805_09470</name>
</gene>
<dbReference type="Pfam" id="PF13561">
    <property type="entry name" value="adh_short_C2"/>
    <property type="match status" value="1"/>
</dbReference>
<dbReference type="PROSITE" id="PS00061">
    <property type="entry name" value="ADH_SHORT"/>
    <property type="match status" value="1"/>
</dbReference>
<dbReference type="InterPro" id="IPR051122">
    <property type="entry name" value="SDR_DHRS6-like"/>
</dbReference>